<feature type="transmembrane region" description="Helical" evidence="6">
    <location>
        <begin position="38"/>
        <end position="60"/>
    </location>
</feature>
<dbReference type="AlphaFoldDB" id="C5T638"/>
<dbReference type="PANTHER" id="PTHR32322">
    <property type="entry name" value="INNER MEMBRANE TRANSPORTER"/>
    <property type="match status" value="1"/>
</dbReference>
<evidence type="ECO:0000256" key="5">
    <source>
        <dbReference type="ARBA" id="ARBA00023136"/>
    </source>
</evidence>
<evidence type="ECO:0000256" key="2">
    <source>
        <dbReference type="ARBA" id="ARBA00007362"/>
    </source>
</evidence>
<comment type="similarity">
    <text evidence="2">Belongs to the EamA transporter family.</text>
</comment>
<evidence type="ECO:0000259" key="7">
    <source>
        <dbReference type="Pfam" id="PF00892"/>
    </source>
</evidence>
<dbReference type="InterPro" id="IPR000620">
    <property type="entry name" value="EamA_dom"/>
</dbReference>
<dbReference type="PATRIC" id="fig|573060.9.peg.2716"/>
<dbReference type="GO" id="GO:0016020">
    <property type="term" value="C:membrane"/>
    <property type="evidence" value="ECO:0007669"/>
    <property type="project" value="UniProtKB-SubCell"/>
</dbReference>
<feature type="transmembrane region" description="Helical" evidence="6">
    <location>
        <begin position="128"/>
        <end position="152"/>
    </location>
</feature>
<evidence type="ECO:0000256" key="1">
    <source>
        <dbReference type="ARBA" id="ARBA00004141"/>
    </source>
</evidence>
<comment type="caution">
    <text evidence="8">The sequence shown here is derived from an EMBL/GenBank/DDBJ whole genome shotgun (WGS) entry which is preliminary data.</text>
</comment>
<feature type="transmembrane region" description="Helical" evidence="6">
    <location>
        <begin position="67"/>
        <end position="91"/>
    </location>
</feature>
<dbReference type="Pfam" id="PF00892">
    <property type="entry name" value="EamA"/>
    <property type="match status" value="1"/>
</dbReference>
<evidence type="ECO:0000313" key="8">
    <source>
        <dbReference type="EMBL" id="EER60046.1"/>
    </source>
</evidence>
<dbReference type="Proteomes" id="UP000003856">
    <property type="component" value="Unassembled WGS sequence"/>
</dbReference>
<dbReference type="EMBL" id="ACQT01000078">
    <property type="protein sequence ID" value="EER60046.1"/>
    <property type="molecule type" value="Genomic_DNA"/>
</dbReference>
<protein>
    <recommendedName>
        <fullName evidence="7">EamA domain-containing protein</fullName>
    </recommendedName>
</protein>
<proteinExistence type="inferred from homology"/>
<feature type="transmembrane region" description="Helical" evidence="6">
    <location>
        <begin position="12"/>
        <end position="32"/>
    </location>
</feature>
<sequence>MGLTWALDHRRPPALALVAGALGVAGMAALLLSPGARWDMLGVAATLLGTLCMAAGTFWSRRWRSDLPVLAFTGWQLLAGGIMLAPVAWLVDPPLQTLTAAHVAGYLYLSSVGALLSYALWFRGVARLPAVAVSSLLLLSPVTAVLLGWGLLGQTLRGLSLVGMLVVLASILAVQWAMSRPASPLRKL</sequence>
<dbReference type="PANTHER" id="PTHR32322:SF2">
    <property type="entry name" value="EAMA DOMAIN-CONTAINING PROTEIN"/>
    <property type="match status" value="1"/>
</dbReference>
<feature type="domain" description="EamA" evidence="7">
    <location>
        <begin position="41"/>
        <end position="173"/>
    </location>
</feature>
<keyword evidence="5 6" id="KW-0472">Membrane</keyword>
<accession>C5T638</accession>
<evidence type="ECO:0000256" key="6">
    <source>
        <dbReference type="SAM" id="Phobius"/>
    </source>
</evidence>
<feature type="transmembrane region" description="Helical" evidence="6">
    <location>
        <begin position="158"/>
        <end position="178"/>
    </location>
</feature>
<dbReference type="InterPro" id="IPR050638">
    <property type="entry name" value="AA-Vitamin_Transporters"/>
</dbReference>
<comment type="subcellular location">
    <subcellularLocation>
        <location evidence="1">Membrane</location>
        <topology evidence="1">Multi-pass membrane protein</topology>
    </subcellularLocation>
</comment>
<dbReference type="InterPro" id="IPR037185">
    <property type="entry name" value="EmrE-like"/>
</dbReference>
<evidence type="ECO:0000256" key="3">
    <source>
        <dbReference type="ARBA" id="ARBA00022692"/>
    </source>
</evidence>
<organism evidence="8 9">
    <name type="scientific">Acidovorax delafieldii 2AN</name>
    <dbReference type="NCBI Taxonomy" id="573060"/>
    <lineage>
        <taxon>Bacteria</taxon>
        <taxon>Pseudomonadati</taxon>
        <taxon>Pseudomonadota</taxon>
        <taxon>Betaproteobacteria</taxon>
        <taxon>Burkholderiales</taxon>
        <taxon>Comamonadaceae</taxon>
        <taxon>Acidovorax</taxon>
    </lineage>
</organism>
<keyword evidence="3 6" id="KW-0812">Transmembrane</keyword>
<name>C5T638_ACIDE</name>
<keyword evidence="4 6" id="KW-1133">Transmembrane helix</keyword>
<gene>
    <name evidence="8" type="ORF">AcdelDRAFT_2368</name>
</gene>
<feature type="transmembrane region" description="Helical" evidence="6">
    <location>
        <begin position="103"/>
        <end position="121"/>
    </location>
</feature>
<reference evidence="8 9" key="1">
    <citation type="submission" date="2009-05" db="EMBL/GenBank/DDBJ databases">
        <title>The draft genome of Acidovorax delafieldii 2AN.</title>
        <authorList>
            <consortium name="US DOE Joint Genome Institute (JGI-PGF)"/>
            <person name="Lucas S."/>
            <person name="Copeland A."/>
            <person name="Lapidus A."/>
            <person name="Glavina del Rio T."/>
            <person name="Tice H."/>
            <person name="Bruce D."/>
            <person name="Goodwin L."/>
            <person name="Pitluck S."/>
            <person name="Larimer F."/>
            <person name="Land M.L."/>
            <person name="Hauser L."/>
            <person name="Shelobolina E.S."/>
            <person name="Picardal F."/>
            <person name="Roden E."/>
            <person name="Emerson D."/>
        </authorList>
    </citation>
    <scope>NUCLEOTIDE SEQUENCE [LARGE SCALE GENOMIC DNA]</scope>
    <source>
        <strain evidence="8 9">2AN</strain>
    </source>
</reference>
<evidence type="ECO:0000256" key="4">
    <source>
        <dbReference type="ARBA" id="ARBA00022989"/>
    </source>
</evidence>
<dbReference type="SUPFAM" id="SSF103481">
    <property type="entry name" value="Multidrug resistance efflux transporter EmrE"/>
    <property type="match status" value="1"/>
</dbReference>
<keyword evidence="9" id="KW-1185">Reference proteome</keyword>
<evidence type="ECO:0000313" key="9">
    <source>
        <dbReference type="Proteomes" id="UP000003856"/>
    </source>
</evidence>